<dbReference type="PANTHER" id="PTHR13789:SF309">
    <property type="entry name" value="PUTATIVE (AFU_ORTHOLOGUE AFUA_6G14510)-RELATED"/>
    <property type="match status" value="1"/>
</dbReference>
<evidence type="ECO:0000313" key="4">
    <source>
        <dbReference type="EMBL" id="NGM13418.1"/>
    </source>
</evidence>
<dbReference type="Gene3D" id="3.50.50.60">
    <property type="entry name" value="FAD/NAD(P)-binding domain"/>
    <property type="match status" value="1"/>
</dbReference>
<reference evidence="4 5" key="1">
    <citation type="submission" date="2020-02" db="EMBL/GenBank/DDBJ databases">
        <title>Draft Genome Sequence of Verrucosispora sp. Strain CWR15, Isolated from Gulf of Mexico Sponge.</title>
        <authorList>
            <person name="Kennedy S.J."/>
            <person name="Cella E."/>
            <person name="Azarian T."/>
            <person name="Baker B.J."/>
            <person name="Shaw L.N."/>
        </authorList>
    </citation>
    <scope>NUCLEOTIDE SEQUENCE [LARGE SCALE GENOMIC DNA]</scope>
    <source>
        <strain evidence="4 5">CWR15</strain>
    </source>
</reference>
<dbReference type="EMBL" id="SAIY01000003">
    <property type="protein sequence ID" value="NGM13418.1"/>
    <property type="molecule type" value="Genomic_DNA"/>
</dbReference>
<dbReference type="PRINTS" id="PR00420">
    <property type="entry name" value="RNGMNOXGNASE"/>
</dbReference>
<evidence type="ECO:0000256" key="1">
    <source>
        <dbReference type="ARBA" id="ARBA00023002"/>
    </source>
</evidence>
<dbReference type="PANTHER" id="PTHR13789">
    <property type="entry name" value="MONOOXYGENASE"/>
    <property type="match status" value="1"/>
</dbReference>
<keyword evidence="1" id="KW-0560">Oxidoreductase</keyword>
<dbReference type="InterPro" id="IPR002938">
    <property type="entry name" value="FAD-bd"/>
</dbReference>
<dbReference type="RefSeq" id="WP_164447305.1">
    <property type="nucleotide sequence ID" value="NZ_SAIY01000003.1"/>
</dbReference>
<evidence type="ECO:0000259" key="3">
    <source>
        <dbReference type="Pfam" id="PF01494"/>
    </source>
</evidence>
<dbReference type="AlphaFoldDB" id="A0A6M1KTU8"/>
<feature type="domain" description="FAD-binding" evidence="3">
    <location>
        <begin position="2"/>
        <end position="330"/>
    </location>
</feature>
<dbReference type="SUPFAM" id="SSF51905">
    <property type="entry name" value="FAD/NAD(P)-binding domain"/>
    <property type="match status" value="1"/>
</dbReference>
<accession>A0A6M1KTU8</accession>
<dbReference type="GO" id="GO:0071949">
    <property type="term" value="F:FAD binding"/>
    <property type="evidence" value="ECO:0007669"/>
    <property type="project" value="InterPro"/>
</dbReference>
<dbReference type="Pfam" id="PF01494">
    <property type="entry name" value="FAD_binding_3"/>
    <property type="match status" value="1"/>
</dbReference>
<sequence>MKVLIAGGGVAGLTLAALLRPRGHQITVVDPGHGGDDGFALALWPHGTRVLHAVGVHDRLVERGLPMRRYTARSGSGALLTTSGPPPRIARHGYLGILPRGDLVAMLATVCDQVEHRTGRVVALEQRRTGVDARLDDGTTIGADLLVGADGIGSAVRTALLGPQPRHDTGWTCATWWIESADHPGTAGETLEFWGAGSFVGCYPCQGRVCLIVGGPSDTVRGPQARAWLHRTLTGAGLPADRLLPGADHERRLWPMTDVRSTGWVRGRVALVGDAAAAFLPTAGMGASMALESAAAPADELSRCDAGHVPTALRLYERRRKRRVERAQRQSRQFARALFTSSSTLAGLRNGLVARMSVERLLAPLVRDLEHPA</sequence>
<comment type="caution">
    <text evidence="4">The sequence shown here is derived from an EMBL/GenBank/DDBJ whole genome shotgun (WGS) entry which is preliminary data.</text>
</comment>
<dbReference type="Proteomes" id="UP000478148">
    <property type="component" value="Unassembled WGS sequence"/>
</dbReference>
<organism evidence="4 5">
    <name type="scientific">Verrucosispora sioxanthis</name>
    <dbReference type="NCBI Taxonomy" id="2499994"/>
    <lineage>
        <taxon>Bacteria</taxon>
        <taxon>Bacillati</taxon>
        <taxon>Actinomycetota</taxon>
        <taxon>Actinomycetes</taxon>
        <taxon>Micromonosporales</taxon>
        <taxon>Micromonosporaceae</taxon>
        <taxon>Micromonospora</taxon>
    </lineage>
</organism>
<keyword evidence="5" id="KW-1185">Reference proteome</keyword>
<keyword evidence="2 4" id="KW-0503">Monooxygenase</keyword>
<dbReference type="GO" id="GO:0004497">
    <property type="term" value="F:monooxygenase activity"/>
    <property type="evidence" value="ECO:0007669"/>
    <property type="project" value="UniProtKB-KW"/>
</dbReference>
<proteinExistence type="predicted"/>
<protein>
    <submittedName>
        <fullName evidence="4">FAD-dependent monooxygenase</fullName>
    </submittedName>
</protein>
<gene>
    <name evidence="4" type="ORF">ENC19_12465</name>
</gene>
<evidence type="ECO:0000313" key="5">
    <source>
        <dbReference type="Proteomes" id="UP000478148"/>
    </source>
</evidence>
<dbReference type="InterPro" id="IPR050493">
    <property type="entry name" value="FAD-dep_Monooxygenase_BioMet"/>
</dbReference>
<evidence type="ECO:0000256" key="2">
    <source>
        <dbReference type="ARBA" id="ARBA00023033"/>
    </source>
</evidence>
<dbReference type="InterPro" id="IPR036188">
    <property type="entry name" value="FAD/NAD-bd_sf"/>
</dbReference>
<name>A0A6M1KTU8_9ACTN</name>